<feature type="region of interest" description="Disordered" evidence="1">
    <location>
        <begin position="642"/>
        <end position="661"/>
    </location>
</feature>
<feature type="compositionally biased region" description="Low complexity" evidence="1">
    <location>
        <begin position="152"/>
        <end position="193"/>
    </location>
</feature>
<proteinExistence type="predicted"/>
<dbReference type="InterPro" id="IPR029523">
    <property type="entry name" value="INO80B/Ies2"/>
</dbReference>
<feature type="compositionally biased region" description="Acidic residues" evidence="1">
    <location>
        <begin position="80"/>
        <end position="116"/>
    </location>
</feature>
<dbReference type="OrthoDB" id="2530322at2759"/>
<feature type="compositionally biased region" description="Acidic residues" evidence="1">
    <location>
        <begin position="260"/>
        <end position="273"/>
    </location>
</feature>
<comment type="caution">
    <text evidence="3">The sequence shown here is derived from an EMBL/GenBank/DDBJ whole genome shotgun (WGS) entry which is preliminary data.</text>
</comment>
<feature type="compositionally biased region" description="Low complexity" evidence="1">
    <location>
        <begin position="646"/>
        <end position="659"/>
    </location>
</feature>
<dbReference type="SMART" id="SM01406">
    <property type="entry name" value="PAPA-1"/>
    <property type="match status" value="1"/>
</dbReference>
<feature type="compositionally biased region" description="Low complexity" evidence="1">
    <location>
        <begin position="213"/>
        <end position="243"/>
    </location>
</feature>
<dbReference type="PANTHER" id="PTHR21561:SF12">
    <property type="entry name" value="INO80 COMPLEX SUBUNIT B"/>
    <property type="match status" value="1"/>
</dbReference>
<dbReference type="InterPro" id="IPR006880">
    <property type="entry name" value="INO80B_C"/>
</dbReference>
<dbReference type="Pfam" id="PF04795">
    <property type="entry name" value="PAPA-1"/>
    <property type="match status" value="1"/>
</dbReference>
<feature type="domain" description="INO80 complex subunit B-like conserved region" evidence="2">
    <location>
        <begin position="367"/>
        <end position="485"/>
    </location>
</feature>
<feature type="compositionally biased region" description="Basic residues" evidence="1">
    <location>
        <begin position="245"/>
        <end position="255"/>
    </location>
</feature>
<dbReference type="GO" id="GO:0031011">
    <property type="term" value="C:Ino80 complex"/>
    <property type="evidence" value="ECO:0007669"/>
    <property type="project" value="InterPro"/>
</dbReference>
<organism evidence="3 4">
    <name type="scientific">Rhodotorula toruloides</name>
    <name type="common">Yeast</name>
    <name type="synonym">Rhodosporidium toruloides</name>
    <dbReference type="NCBI Taxonomy" id="5286"/>
    <lineage>
        <taxon>Eukaryota</taxon>
        <taxon>Fungi</taxon>
        <taxon>Dikarya</taxon>
        <taxon>Basidiomycota</taxon>
        <taxon>Pucciniomycotina</taxon>
        <taxon>Microbotryomycetes</taxon>
        <taxon>Sporidiobolales</taxon>
        <taxon>Sporidiobolaceae</taxon>
        <taxon>Rhodotorula</taxon>
    </lineage>
</organism>
<dbReference type="PANTHER" id="PTHR21561">
    <property type="entry name" value="INO80 COMPLEX SUBUNIT B"/>
    <property type="match status" value="1"/>
</dbReference>
<feature type="compositionally biased region" description="Basic residues" evidence="1">
    <location>
        <begin position="412"/>
        <end position="428"/>
    </location>
</feature>
<gene>
    <name evidence="3" type="ORF">Rt10032_c12g4913</name>
</gene>
<accession>A0A511KLY4</accession>
<feature type="compositionally biased region" description="Low complexity" evidence="1">
    <location>
        <begin position="310"/>
        <end position="324"/>
    </location>
</feature>
<sequence>MPPRIRSPTPSEDEQDQLDSGSDSGTPTTTTARAPPPSLSTARAGAGTTSIRIKAPQPTGAAAGAGKGRASRGKKRSYADDDDDEEDEDAMNVDEEGDAYEDEEEEDELEGDEEDWSPSGSGTASPAKGSRSSARAAAVASRKLPTPSAPKGGAAASAGRRRSSAANDSPSTSATATPAPTPGPAAAGGALSGMKIKFKLGAGGGVDSAQAGSSAATPVEASSPASSVAGGRRGKAASGSGAAKGKGKGKGKGKKKAESDESDASLELSDDEDRPSSRFSTSALSGSDSNAGEFDELASDGGEDLDDGFSDSGSERSGSTSTTGEPYGGRKTARQRAKEMGGDEALELMSLPNVVSKAPPSTRTEAEIALARAEKSRRRKSQADKKLEDEKTETINRLLNKQVGRTSSSSGRGKRGGGRGGGRSRSKLNKSVTADGVESGDEEAAAAVAVAGAAEVAELEKQRNVKPTIARWISSIKPEAAEQGEGVFRLSYSVPEGRDVALPPAPAPRADFIADWKEKDRDGRDEPTTSFVVNKLLPLWRTETEREPTPQLTDILANTKTDTMAYKGLVFRLADGSVDRRPSSIKHQALACRSSRLVQEPPDLLADTTAPLASVKFPLTEEALRLHSALMASTAKLIDASGHHGSNASSMTSSSSASSFDGVENVTLCPRLNQYIYIEEIPEDQAVATKDEASRFISRGDLDYVIQLAHVIPKRPSNGPLVFALRSRLFLISAALRLSWYLNHASNLIPRAFFLCLF</sequence>
<dbReference type="Proteomes" id="UP000321518">
    <property type="component" value="Unassembled WGS sequence"/>
</dbReference>
<feature type="compositionally biased region" description="Polar residues" evidence="1">
    <location>
        <begin position="277"/>
        <end position="290"/>
    </location>
</feature>
<evidence type="ECO:0000259" key="2">
    <source>
        <dbReference type="SMART" id="SM01406"/>
    </source>
</evidence>
<feature type="compositionally biased region" description="Low complexity" evidence="1">
    <location>
        <begin position="124"/>
        <end position="142"/>
    </location>
</feature>
<protein>
    <submittedName>
        <fullName evidence="3">PAPA-1-like conserved region domain protein</fullName>
    </submittedName>
</protein>
<reference evidence="3 4" key="1">
    <citation type="submission" date="2019-07" db="EMBL/GenBank/DDBJ databases">
        <title>Rhodotorula toruloides NBRC10032 genome sequencing.</title>
        <authorList>
            <person name="Shida Y."/>
            <person name="Takaku H."/>
            <person name="Ogasawara W."/>
            <person name="Mori K."/>
        </authorList>
    </citation>
    <scope>NUCLEOTIDE SEQUENCE [LARGE SCALE GENOMIC DNA]</scope>
    <source>
        <strain evidence="3 4">NBRC10032</strain>
    </source>
</reference>
<dbReference type="EMBL" id="BJWK01000012">
    <property type="protein sequence ID" value="GEM10896.1"/>
    <property type="molecule type" value="Genomic_DNA"/>
</dbReference>
<name>A0A511KLY4_RHOTO</name>
<evidence type="ECO:0000313" key="4">
    <source>
        <dbReference type="Proteomes" id="UP000321518"/>
    </source>
</evidence>
<evidence type="ECO:0000256" key="1">
    <source>
        <dbReference type="SAM" id="MobiDB-lite"/>
    </source>
</evidence>
<dbReference type="GO" id="GO:0006338">
    <property type="term" value="P:chromatin remodeling"/>
    <property type="evidence" value="ECO:0007669"/>
    <property type="project" value="InterPro"/>
</dbReference>
<evidence type="ECO:0000313" key="3">
    <source>
        <dbReference type="EMBL" id="GEM10896.1"/>
    </source>
</evidence>
<feature type="compositionally biased region" description="Acidic residues" evidence="1">
    <location>
        <begin position="293"/>
        <end position="309"/>
    </location>
</feature>
<feature type="region of interest" description="Disordered" evidence="1">
    <location>
        <begin position="1"/>
        <end position="440"/>
    </location>
</feature>
<feature type="compositionally biased region" description="Low complexity" evidence="1">
    <location>
        <begin position="18"/>
        <end position="44"/>
    </location>
</feature>
<dbReference type="AlphaFoldDB" id="A0A511KLY4"/>
<feature type="compositionally biased region" description="Basic and acidic residues" evidence="1">
    <location>
        <begin position="381"/>
        <end position="394"/>
    </location>
</feature>